<keyword evidence="6 7" id="KW-0472">Membrane</keyword>
<evidence type="ECO:0000313" key="8">
    <source>
        <dbReference type="EMBL" id="KAF0733367.1"/>
    </source>
</evidence>
<evidence type="ECO:0000313" key="9">
    <source>
        <dbReference type="Proteomes" id="UP000481153"/>
    </source>
</evidence>
<dbReference type="EMBL" id="VJMJ01000122">
    <property type="protein sequence ID" value="KAF0733367.1"/>
    <property type="molecule type" value="Genomic_DNA"/>
</dbReference>
<evidence type="ECO:0000256" key="2">
    <source>
        <dbReference type="ARBA" id="ARBA00022692"/>
    </source>
</evidence>
<name>A0A6G0X0Q4_9STRA</name>
<gene>
    <name evidence="8" type="ORF">Ae201684_009616</name>
</gene>
<evidence type="ECO:0000256" key="5">
    <source>
        <dbReference type="ARBA" id="ARBA00023128"/>
    </source>
</evidence>
<reference evidence="8 9" key="1">
    <citation type="submission" date="2019-07" db="EMBL/GenBank/DDBJ databases">
        <title>Genomics analysis of Aphanomyces spp. identifies a new class of oomycete effector associated with host adaptation.</title>
        <authorList>
            <person name="Gaulin E."/>
        </authorList>
    </citation>
    <scope>NUCLEOTIDE SEQUENCE [LARGE SCALE GENOMIC DNA]</scope>
    <source>
        <strain evidence="8 9">ATCC 201684</strain>
    </source>
</reference>
<dbReference type="GO" id="GO:0005743">
    <property type="term" value="C:mitochondrial inner membrane"/>
    <property type="evidence" value="ECO:0007669"/>
    <property type="project" value="UniProtKB-SubCell"/>
</dbReference>
<feature type="transmembrane region" description="Helical" evidence="7">
    <location>
        <begin position="102"/>
        <end position="121"/>
    </location>
</feature>
<evidence type="ECO:0000256" key="3">
    <source>
        <dbReference type="ARBA" id="ARBA00022792"/>
    </source>
</evidence>
<keyword evidence="3" id="KW-0999">Mitochondrion inner membrane</keyword>
<accession>A0A6G0X0Q4</accession>
<evidence type="ECO:0000256" key="7">
    <source>
        <dbReference type="SAM" id="Phobius"/>
    </source>
</evidence>
<feature type="transmembrane region" description="Helical" evidence="7">
    <location>
        <begin position="12"/>
        <end position="33"/>
    </location>
</feature>
<feature type="transmembrane region" description="Helical" evidence="7">
    <location>
        <begin position="80"/>
        <end position="97"/>
    </location>
</feature>
<comment type="caution">
    <text evidence="8">The sequence shown here is derived from an EMBL/GenBank/DDBJ whole genome shotgun (WGS) entry which is preliminary data.</text>
</comment>
<evidence type="ECO:0000256" key="4">
    <source>
        <dbReference type="ARBA" id="ARBA00022989"/>
    </source>
</evidence>
<dbReference type="PANTHER" id="PTHR21382">
    <property type="entry name" value="NADH-UBIQUINONE OXIDOREDUCTASE SUBUNIT"/>
    <property type="match status" value="1"/>
</dbReference>
<dbReference type="AlphaFoldDB" id="A0A6G0X0Q4"/>
<dbReference type="InterPro" id="IPR039205">
    <property type="entry name" value="NDUFA11"/>
</dbReference>
<dbReference type="OrthoDB" id="1913277at2759"/>
<sequence>MDSLTSQQKVALFTGAGAFGGAALGSVESVWSIPKAGGVFPSFGTQLHRIGARSIAFSSAGFLFAAGEGFAHSVRSHDDIWNPFIGGLVAGIVPAVVKQNAVWGLGAGVAIGTAMAVAHYFESGEHESPLEKWSNRYEYLNAKEE</sequence>
<comment type="subcellular location">
    <subcellularLocation>
        <location evidence="1">Mitochondrion inner membrane</location>
        <topology evidence="1">Multi-pass membrane protein</topology>
    </subcellularLocation>
</comment>
<dbReference type="GO" id="GO:0006120">
    <property type="term" value="P:mitochondrial electron transport, NADH to ubiquinone"/>
    <property type="evidence" value="ECO:0007669"/>
    <property type="project" value="InterPro"/>
</dbReference>
<evidence type="ECO:0000256" key="6">
    <source>
        <dbReference type="ARBA" id="ARBA00023136"/>
    </source>
</evidence>
<keyword evidence="5" id="KW-0496">Mitochondrion</keyword>
<keyword evidence="9" id="KW-1185">Reference proteome</keyword>
<proteinExistence type="predicted"/>
<dbReference type="GO" id="GO:0045271">
    <property type="term" value="C:respiratory chain complex I"/>
    <property type="evidence" value="ECO:0007669"/>
    <property type="project" value="InterPro"/>
</dbReference>
<dbReference type="Proteomes" id="UP000481153">
    <property type="component" value="Unassembled WGS sequence"/>
</dbReference>
<evidence type="ECO:0000256" key="1">
    <source>
        <dbReference type="ARBA" id="ARBA00004448"/>
    </source>
</evidence>
<dbReference type="VEuPathDB" id="FungiDB:AeMF1_009102"/>
<organism evidence="8 9">
    <name type="scientific">Aphanomyces euteiches</name>
    <dbReference type="NCBI Taxonomy" id="100861"/>
    <lineage>
        <taxon>Eukaryota</taxon>
        <taxon>Sar</taxon>
        <taxon>Stramenopiles</taxon>
        <taxon>Oomycota</taxon>
        <taxon>Saprolegniomycetes</taxon>
        <taxon>Saprolegniales</taxon>
        <taxon>Verrucalvaceae</taxon>
        <taxon>Aphanomyces</taxon>
    </lineage>
</organism>
<keyword evidence="2 7" id="KW-0812">Transmembrane</keyword>
<dbReference type="PANTHER" id="PTHR21382:SF1">
    <property type="entry name" value="NADH DEHYDROGENASE [UBIQUINONE] 1 ALPHA SUBCOMPLEX SUBUNIT 11"/>
    <property type="match status" value="1"/>
</dbReference>
<protein>
    <submittedName>
        <fullName evidence="8">Uncharacterized protein</fullName>
    </submittedName>
</protein>
<keyword evidence="4 7" id="KW-1133">Transmembrane helix</keyword>